<reference evidence="6 8" key="1">
    <citation type="submission" date="2018-10" db="EMBL/GenBank/DDBJ databases">
        <title>Co-occurring genomic capacity for anaerobic methane metabolism and dissimilatory sulfite reduction discovered in the Korarchaeota.</title>
        <authorList>
            <person name="Mckay L.J."/>
            <person name="Dlakic M."/>
            <person name="Fields M.W."/>
            <person name="Delmont T.O."/>
            <person name="Eren A.M."/>
            <person name="Jay Z.J."/>
            <person name="Klingelsmith K.B."/>
            <person name="Rusch D.B."/>
            <person name="Inskeep W.P."/>
        </authorList>
    </citation>
    <scope>NUCLEOTIDE SEQUENCE [LARGE SCALE GENOMIC DNA]</scope>
    <source>
        <strain evidence="6 8">MDKW</strain>
    </source>
</reference>
<keyword evidence="3 5" id="KW-0687">Ribonucleoprotein</keyword>
<sequence>MVSALDIRADLLINRLKDTLKTIESIKPPEWALFSKTGSGRERPPEQEDWWYIRAASILRTLYIEGPLGTERLRAKYGNRKSRGVSPSRSVKGSGHVIRKILQQLEEAGLVEKDGRKGRKVSAKGRSLLDKIASEIAREMKIEVGKVKVP</sequence>
<dbReference type="SMART" id="SM01413">
    <property type="entry name" value="Ribosomal_S19e"/>
    <property type="match status" value="1"/>
</dbReference>
<protein>
    <recommendedName>
        <fullName evidence="4 5">Small ribosomal subunit protein eS19</fullName>
    </recommendedName>
</protein>
<dbReference type="FunFam" id="1.10.10.10:FF:000449">
    <property type="entry name" value="30S ribosomal protein S19e"/>
    <property type="match status" value="1"/>
</dbReference>
<dbReference type="RefSeq" id="WP_125671875.1">
    <property type="nucleotide sequence ID" value="NZ_RCOS01000113.1"/>
</dbReference>
<dbReference type="EMBL" id="RXII01000066">
    <property type="protein sequence ID" value="RZN61804.1"/>
    <property type="molecule type" value="Genomic_DNA"/>
</dbReference>
<dbReference type="GO" id="GO:0003723">
    <property type="term" value="F:RNA binding"/>
    <property type="evidence" value="ECO:0007669"/>
    <property type="project" value="TreeGrafter"/>
</dbReference>
<comment type="function">
    <text evidence="5">May be involved in maturation of the 30S ribosomal subunit.</text>
</comment>
<dbReference type="InterPro" id="IPR001266">
    <property type="entry name" value="Ribosomal_eS19"/>
</dbReference>
<evidence type="ECO:0000256" key="1">
    <source>
        <dbReference type="ARBA" id="ARBA00010014"/>
    </source>
</evidence>
<gene>
    <name evidence="5" type="primary">rps19e</name>
    <name evidence="6" type="ORF">D6D85_10235</name>
    <name evidence="7" type="ORF">EF810_04210</name>
</gene>
<dbReference type="EMBL" id="RCOS01000113">
    <property type="protein sequence ID" value="RSN73635.1"/>
    <property type="molecule type" value="Genomic_DNA"/>
</dbReference>
<evidence type="ECO:0000313" key="7">
    <source>
        <dbReference type="EMBL" id="RZN61804.1"/>
    </source>
</evidence>
<evidence type="ECO:0000313" key="9">
    <source>
        <dbReference type="Proteomes" id="UP000316217"/>
    </source>
</evidence>
<dbReference type="GO" id="GO:0022627">
    <property type="term" value="C:cytosolic small ribosomal subunit"/>
    <property type="evidence" value="ECO:0007669"/>
    <property type="project" value="TreeGrafter"/>
</dbReference>
<dbReference type="AlphaFoldDB" id="A0A3R9QW59"/>
<dbReference type="OrthoDB" id="371836at2157"/>
<comment type="similarity">
    <text evidence="1 5">Belongs to the eukaryotic ribosomal protein eS19 family.</text>
</comment>
<dbReference type="GO" id="GO:0006412">
    <property type="term" value="P:translation"/>
    <property type="evidence" value="ECO:0007669"/>
    <property type="project" value="UniProtKB-UniRule"/>
</dbReference>
<dbReference type="Gene3D" id="1.10.10.10">
    <property type="entry name" value="Winged helix-like DNA-binding domain superfamily/Winged helix DNA-binding domain"/>
    <property type="match status" value="1"/>
</dbReference>
<accession>A0A3R9QW59</accession>
<dbReference type="InterPro" id="IPR027548">
    <property type="entry name" value="Ribosomal_eS19_archaeal"/>
</dbReference>
<dbReference type="PANTHER" id="PTHR11710:SF0">
    <property type="entry name" value="40S RIBOSOMAL PROTEIN S19"/>
    <property type="match status" value="1"/>
</dbReference>
<dbReference type="InterPro" id="IPR036390">
    <property type="entry name" value="WH_DNA-bd_sf"/>
</dbReference>
<dbReference type="GO" id="GO:0003735">
    <property type="term" value="F:structural constituent of ribosome"/>
    <property type="evidence" value="ECO:0007669"/>
    <property type="project" value="InterPro"/>
</dbReference>
<evidence type="ECO:0000313" key="6">
    <source>
        <dbReference type="EMBL" id="RSN73635.1"/>
    </source>
</evidence>
<dbReference type="Proteomes" id="UP000316217">
    <property type="component" value="Unassembled WGS sequence"/>
</dbReference>
<dbReference type="GO" id="GO:0000028">
    <property type="term" value="P:ribosomal small subunit assembly"/>
    <property type="evidence" value="ECO:0007669"/>
    <property type="project" value="TreeGrafter"/>
</dbReference>
<dbReference type="Proteomes" id="UP000277582">
    <property type="component" value="Unassembled WGS sequence"/>
</dbReference>
<reference evidence="7 9" key="2">
    <citation type="journal article" date="2019" name="Nat. Microbiol.">
        <title>Wide diversity of methane and short-chain alkane metabolisms in uncultured archaea.</title>
        <authorList>
            <person name="Borrel G."/>
            <person name="Adam P.S."/>
            <person name="McKay L.J."/>
            <person name="Chen L.X."/>
            <person name="Sierra-Garcia I.N."/>
            <person name="Sieber C.M."/>
            <person name="Letourneur Q."/>
            <person name="Ghozlane A."/>
            <person name="Andersen G.L."/>
            <person name="Li W.J."/>
            <person name="Hallam S.J."/>
            <person name="Muyzer G."/>
            <person name="de Oliveira V.M."/>
            <person name="Inskeep W.P."/>
            <person name="Banfield J.F."/>
            <person name="Gribaldo S."/>
        </authorList>
    </citation>
    <scope>NUCLEOTIDE SEQUENCE [LARGE SCALE GENOMIC DNA]</scope>
    <source>
        <strain evidence="7">NM4</strain>
    </source>
</reference>
<dbReference type="NCBIfam" id="NF006811">
    <property type="entry name" value="PRK09333.1"/>
    <property type="match status" value="1"/>
</dbReference>
<dbReference type="InterPro" id="IPR018277">
    <property type="entry name" value="Ribosomal_eS19_CS"/>
</dbReference>
<comment type="caution">
    <text evidence="6">The sequence shown here is derived from an EMBL/GenBank/DDBJ whole genome shotgun (WGS) entry which is preliminary data.</text>
</comment>
<dbReference type="PANTHER" id="PTHR11710">
    <property type="entry name" value="40S RIBOSOMAL PROTEIN S19"/>
    <property type="match status" value="1"/>
</dbReference>
<organism evidence="6 8">
    <name type="scientific">Candidatus Methanodesulfokora washburnensis</name>
    <dbReference type="NCBI Taxonomy" id="2478471"/>
    <lineage>
        <taxon>Archaea</taxon>
        <taxon>Thermoproteota</taxon>
        <taxon>Candidatus Korarchaeia</taxon>
        <taxon>Candidatus Korarchaeia incertae sedis</taxon>
        <taxon>Candidatus Methanodesulfokora</taxon>
    </lineage>
</organism>
<evidence type="ECO:0000313" key="8">
    <source>
        <dbReference type="Proteomes" id="UP000277582"/>
    </source>
</evidence>
<keyword evidence="8" id="KW-1185">Reference proteome</keyword>
<evidence type="ECO:0000256" key="2">
    <source>
        <dbReference type="ARBA" id="ARBA00022980"/>
    </source>
</evidence>
<dbReference type="PROSITE" id="PS00628">
    <property type="entry name" value="RIBOSOMAL_S19E"/>
    <property type="match status" value="1"/>
</dbReference>
<keyword evidence="2 5" id="KW-0689">Ribosomal protein</keyword>
<name>A0A3R9QW59_9CREN</name>
<dbReference type="SUPFAM" id="SSF46785">
    <property type="entry name" value="Winged helix' DNA-binding domain"/>
    <property type="match status" value="1"/>
</dbReference>
<comment type="subunit">
    <text evidence="5">Part of the 30S ribosomal subunit.</text>
</comment>
<dbReference type="HAMAP" id="MF_01474">
    <property type="entry name" value="Ribosomal_eS19"/>
    <property type="match status" value="1"/>
</dbReference>
<dbReference type="InterPro" id="IPR036388">
    <property type="entry name" value="WH-like_DNA-bd_sf"/>
</dbReference>
<dbReference type="Pfam" id="PF01090">
    <property type="entry name" value="Ribosomal_S19e"/>
    <property type="match status" value="1"/>
</dbReference>
<evidence type="ECO:0000256" key="5">
    <source>
        <dbReference type="HAMAP-Rule" id="MF_01474"/>
    </source>
</evidence>
<evidence type="ECO:0000256" key="3">
    <source>
        <dbReference type="ARBA" id="ARBA00023274"/>
    </source>
</evidence>
<evidence type="ECO:0000256" key="4">
    <source>
        <dbReference type="ARBA" id="ARBA00035143"/>
    </source>
</evidence>
<proteinExistence type="inferred from homology"/>